<evidence type="ECO:0000256" key="5">
    <source>
        <dbReference type="ARBA" id="ARBA00022837"/>
    </source>
</evidence>
<dbReference type="Gene3D" id="3.40.50.410">
    <property type="entry name" value="von Willebrand factor, type A domain"/>
    <property type="match status" value="1"/>
</dbReference>
<protein>
    <recommendedName>
        <fullName evidence="8">PilY1 beta-propeller domain-containing protein</fullName>
    </recommendedName>
</protein>
<dbReference type="InterPro" id="IPR008707">
    <property type="entry name" value="B-propeller_PilY1"/>
</dbReference>
<evidence type="ECO:0000256" key="3">
    <source>
        <dbReference type="ARBA" id="ARBA00022558"/>
    </source>
</evidence>
<comment type="caution">
    <text evidence="9">The sequence shown here is derived from an EMBL/GenBank/DDBJ whole genome shotgun (WGS) entry which is preliminary data.</text>
</comment>
<sequence>MTTRRSILNKIIFLLLTATQAIPVSYAATISPSQTPLTSQTQSSPNLIMGIDDSGSMDFEVMLTTNDGALWWDSYNKSFTNNTSTSVTVSGLTNVSVPVGQPWYNSVGNAAASQKTDDGVNSNTWYKYAYLFPDGSTTDARKNTDATYDHFAIPPTQDYAFLRSSDWNTLYYNTNTTYTAWYPAYINNGTVNYSNATATAARSHPQLGGATPVTLDLTNVVTAGTTKVGSAYTGTKSNWTFHMLPGMVIPNGAYTSKKGAAYTQQTSNVTVSGTDYYEADIAYYPATFFVTDSTCKASDVSTTSILWADSACAKAPDGTYLRKYEIKSGKTFPSGRSYADEMQNFANWFQYYRKRKLMLGAAMGSVLSSVSGLRGGTVAFNNQTTVTMYDFAATSDSANVKPLLGAIYTNAASGGTPTRETLKYIGGQFARTDSSAPIQNGCQRNTAFILTDGFANATAVTAPSYANTYVTGSPYTVITTNTLADLAASYYTNNPRSDLPTGLLKADTTNAENPDNNTNLHVTTFGMTLGAKGTVYDPTAANFVDPFHPPSGTTWTWPIPTQNRNPTGVDDLWHATIVGRGQMFRATNVSEATSYFKQVIQSLLATVGSDAAVTTTSPNITSSNNTQFSSTYNAQNWTGELAAYSINLTTGATNTTPLWTAQSQLTALTPSTRHIATWDPGNNTAVAFTSAGISSTTLAGMANTNANDGANVVNYIRGDRSLESATGYRVRAGLLGDIVTAEPVYVLGPYAAYTDAGYSDMSSLNRTAMVYQAANDGMVHAFNATTGAEVWAYVPGQVLANLHSLTSTTYTHQFFVDGTPTTGDFYNGSAWKTMLVGGLRAGGKGFYALDITAPAATSDADVVSKVLWEFPGTNTTAAQKNNIGLSYGQPLLVKTRADGWVVLVTSGYNNTAGDGQGHLFVLNATTGAVIKDIATGAGSASSPSGLAQISAFAANAQTDATIDYVYGGDLLGNVWRFDLSTTADTSWTVKKLAALVDASGNAQPVTSAPVTSVLANGKHIVYVGTGKLLETSDLSTTTSQSMYALVDDLSTNPTITTPRTSLTKKTVTVNTSTGTRTINSDAVDYTTKKGWFFDLPGTGERVSTDPQLAFGALIFTTNQPSSVACSSRSYEYAVSATDGGQLPASAFPSGTTPWSGIVLGANLSSTVSLTVMPNGTLRLTTKGSDGSTQNNILNITGSGSLKQVLWREITR</sequence>
<dbReference type="Proteomes" id="UP000621859">
    <property type="component" value="Unassembled WGS sequence"/>
</dbReference>
<feature type="domain" description="PilY1 beta-propeller" evidence="8">
    <location>
        <begin position="735"/>
        <end position="1059"/>
    </location>
</feature>
<gene>
    <name evidence="9" type="ORF">GCM10010971_15910</name>
</gene>
<feature type="signal peptide" evidence="7">
    <location>
        <begin position="1"/>
        <end position="27"/>
    </location>
</feature>
<keyword evidence="7" id="KW-0732">Signal</keyword>
<dbReference type="InterPro" id="IPR011047">
    <property type="entry name" value="Quinoprotein_ADH-like_sf"/>
</dbReference>
<accession>A0ABQ2PJY1</accession>
<dbReference type="InterPro" id="IPR036465">
    <property type="entry name" value="vWFA_dom_sf"/>
</dbReference>
<dbReference type="EMBL" id="BMLY01000002">
    <property type="protein sequence ID" value="GGP25772.1"/>
    <property type="molecule type" value="Genomic_DNA"/>
</dbReference>
<reference evidence="10" key="1">
    <citation type="journal article" date="2019" name="Int. J. Syst. Evol. Microbiol.">
        <title>The Global Catalogue of Microorganisms (GCM) 10K type strain sequencing project: providing services to taxonomists for standard genome sequencing and annotation.</title>
        <authorList>
            <consortium name="The Broad Institute Genomics Platform"/>
            <consortium name="The Broad Institute Genome Sequencing Center for Infectious Disease"/>
            <person name="Wu L."/>
            <person name="Ma J."/>
        </authorList>
    </citation>
    <scope>NUCLEOTIDE SEQUENCE [LARGE SCALE GENOMIC DNA]</scope>
    <source>
        <strain evidence="10">CGMCC 1.8860</strain>
    </source>
</reference>
<evidence type="ECO:0000256" key="6">
    <source>
        <dbReference type="ARBA" id="ARBA00023263"/>
    </source>
</evidence>
<dbReference type="SUPFAM" id="SSF50998">
    <property type="entry name" value="Quinoprotein alcohol dehydrogenase-like"/>
    <property type="match status" value="1"/>
</dbReference>
<evidence type="ECO:0000256" key="2">
    <source>
        <dbReference type="ARBA" id="ARBA00008387"/>
    </source>
</evidence>
<dbReference type="Pfam" id="PF05567">
    <property type="entry name" value="T4P_PilY1"/>
    <property type="match status" value="1"/>
</dbReference>
<proteinExistence type="inferred from homology"/>
<evidence type="ECO:0000256" key="4">
    <source>
        <dbReference type="ARBA" id="ARBA00022723"/>
    </source>
</evidence>
<feature type="chain" id="PRO_5045236630" description="PilY1 beta-propeller domain-containing protein" evidence="7">
    <location>
        <begin position="28"/>
        <end position="1211"/>
    </location>
</feature>
<evidence type="ECO:0000256" key="7">
    <source>
        <dbReference type="SAM" id="SignalP"/>
    </source>
</evidence>
<comment type="similarity">
    <text evidence="2">Belongs to the PilY1 family.</text>
</comment>
<evidence type="ECO:0000256" key="1">
    <source>
        <dbReference type="ARBA" id="ARBA00004561"/>
    </source>
</evidence>
<keyword evidence="3" id="KW-1029">Fimbrium biogenesis</keyword>
<keyword evidence="4" id="KW-0479">Metal-binding</keyword>
<organism evidence="9 10">
    <name type="scientific">Silvimonas amylolytica</name>
    <dbReference type="NCBI Taxonomy" id="449663"/>
    <lineage>
        <taxon>Bacteria</taxon>
        <taxon>Pseudomonadati</taxon>
        <taxon>Pseudomonadota</taxon>
        <taxon>Betaproteobacteria</taxon>
        <taxon>Neisseriales</taxon>
        <taxon>Chitinibacteraceae</taxon>
        <taxon>Silvimonas</taxon>
    </lineage>
</organism>
<evidence type="ECO:0000259" key="8">
    <source>
        <dbReference type="Pfam" id="PF05567"/>
    </source>
</evidence>
<comment type="subcellular location">
    <subcellularLocation>
        <location evidence="1">Fimbrium</location>
    </subcellularLocation>
</comment>
<dbReference type="RefSeq" id="WP_188691494.1">
    <property type="nucleotide sequence ID" value="NZ_BMLY01000002.1"/>
</dbReference>
<evidence type="ECO:0000313" key="9">
    <source>
        <dbReference type="EMBL" id="GGP25772.1"/>
    </source>
</evidence>
<evidence type="ECO:0000313" key="10">
    <source>
        <dbReference type="Proteomes" id="UP000621859"/>
    </source>
</evidence>
<keyword evidence="5" id="KW-0106">Calcium</keyword>
<keyword evidence="10" id="KW-1185">Reference proteome</keyword>
<keyword evidence="6" id="KW-0281">Fimbrium</keyword>
<name>A0ABQ2PJY1_9NEIS</name>